<feature type="region of interest" description="Disordered" evidence="1">
    <location>
        <begin position="87"/>
        <end position="144"/>
    </location>
</feature>
<dbReference type="InterPro" id="IPR036390">
    <property type="entry name" value="WH_DNA-bd_sf"/>
</dbReference>
<dbReference type="InterPro" id="IPR036388">
    <property type="entry name" value="WH-like_DNA-bd_sf"/>
</dbReference>
<evidence type="ECO:0000313" key="3">
    <source>
        <dbReference type="Proteomes" id="UP000286716"/>
    </source>
</evidence>
<feature type="compositionally biased region" description="Basic and acidic residues" evidence="1">
    <location>
        <begin position="109"/>
        <end position="123"/>
    </location>
</feature>
<gene>
    <name evidence="2" type="ORF">DMA12_35320</name>
</gene>
<protein>
    <submittedName>
        <fullName evidence="2">MarR family transcriptional regulator</fullName>
    </submittedName>
</protein>
<evidence type="ECO:0000256" key="1">
    <source>
        <dbReference type="SAM" id="MobiDB-lite"/>
    </source>
</evidence>
<accession>A0A428W4I1</accession>
<dbReference type="SUPFAM" id="SSF46785">
    <property type="entry name" value="Winged helix' DNA-binding domain"/>
    <property type="match status" value="1"/>
</dbReference>
<proteinExistence type="predicted"/>
<feature type="compositionally biased region" description="Polar residues" evidence="1">
    <location>
        <begin position="12"/>
        <end position="23"/>
    </location>
</feature>
<organism evidence="2 3">
    <name type="scientific">Amycolatopsis balhimycina DSM 5908</name>
    <dbReference type="NCBI Taxonomy" id="1081091"/>
    <lineage>
        <taxon>Bacteria</taxon>
        <taxon>Bacillati</taxon>
        <taxon>Actinomycetota</taxon>
        <taxon>Actinomycetes</taxon>
        <taxon>Pseudonocardiales</taxon>
        <taxon>Pseudonocardiaceae</taxon>
        <taxon>Amycolatopsis</taxon>
    </lineage>
</organism>
<comment type="caution">
    <text evidence="2">The sequence shown here is derived from an EMBL/GenBank/DDBJ whole genome shotgun (WGS) entry which is preliminary data.</text>
</comment>
<dbReference type="Gene3D" id="1.10.10.10">
    <property type="entry name" value="Winged helix-like DNA-binding domain superfamily/Winged helix DNA-binding domain"/>
    <property type="match status" value="1"/>
</dbReference>
<evidence type="ECO:0000313" key="2">
    <source>
        <dbReference type="EMBL" id="RSM37874.1"/>
    </source>
</evidence>
<keyword evidence="3" id="KW-1185">Reference proteome</keyword>
<feature type="region of interest" description="Disordered" evidence="1">
    <location>
        <begin position="1"/>
        <end position="28"/>
    </location>
</feature>
<dbReference type="AlphaFoldDB" id="A0A428W4I1"/>
<dbReference type="Proteomes" id="UP000286716">
    <property type="component" value="Unassembled WGS sequence"/>
</dbReference>
<name>A0A428W4I1_AMYBA</name>
<sequence>MTTHRFNRNGIVMSQNDSSNTKPETAEPKVRRALEANPGATAARIATKAGVGRSTATKILSRWAAEGLVTRTTGKDQSVPVTWTVHDDQTNDAAEVVEPGDVPATADQEAERPVGPADEREADASLPDPGATATAETPQKDRLPKGALYELVKEFLQAHPGEEFGPAKIGTELVRSSGAVNNALEKLVTNGLATKTCEAPKRFTSS</sequence>
<dbReference type="EMBL" id="QHHU01000064">
    <property type="protein sequence ID" value="RSM37874.1"/>
    <property type="molecule type" value="Genomic_DNA"/>
</dbReference>
<reference evidence="2 3" key="1">
    <citation type="submission" date="2018-05" db="EMBL/GenBank/DDBJ databases">
        <title>Evolution of GPA BGCs.</title>
        <authorList>
            <person name="Waglechner N."/>
            <person name="Wright G.D."/>
        </authorList>
    </citation>
    <scope>NUCLEOTIDE SEQUENCE [LARGE SCALE GENOMIC DNA]</scope>
    <source>
        <strain evidence="2 3">DSM 5908</strain>
    </source>
</reference>